<dbReference type="EMBL" id="JAVIZC010000001">
    <property type="protein sequence ID" value="MDR6101719.1"/>
    <property type="molecule type" value="Genomic_DNA"/>
</dbReference>
<keyword evidence="6" id="KW-0238">DNA-binding</keyword>
<dbReference type="SUPFAM" id="SSF52172">
    <property type="entry name" value="CheY-like"/>
    <property type="match status" value="1"/>
</dbReference>
<keyword evidence="3" id="KW-0804">Transcription</keyword>
<feature type="domain" description="Response regulatory" evidence="5">
    <location>
        <begin position="5"/>
        <end position="116"/>
    </location>
</feature>
<evidence type="ECO:0000256" key="1">
    <source>
        <dbReference type="ARBA" id="ARBA00022553"/>
    </source>
</evidence>
<dbReference type="InterPro" id="IPR011006">
    <property type="entry name" value="CheY-like_superfamily"/>
</dbReference>
<dbReference type="Proteomes" id="UP001255601">
    <property type="component" value="Unassembled WGS sequence"/>
</dbReference>
<evidence type="ECO:0000256" key="3">
    <source>
        <dbReference type="ARBA" id="ARBA00023163"/>
    </source>
</evidence>
<protein>
    <submittedName>
        <fullName evidence="6">DNA-binding NtrC family response regulator</fullName>
    </submittedName>
</protein>
<dbReference type="SMART" id="SM00448">
    <property type="entry name" value="REC"/>
    <property type="match status" value="1"/>
</dbReference>
<dbReference type="PROSITE" id="PS50110">
    <property type="entry name" value="RESPONSE_REGULATORY"/>
    <property type="match status" value="1"/>
</dbReference>
<sequence>MSPRTVLVVEDDLLIRLMLVEALQDDGYAVVQAANVLEAVAAIGRNPSFDALVTDVDMPGHLNGLNLAGMVSSVSPLTQIVVVSGRDVCDDVGMGWAFMPKPYSLDHLLKLLETDDTSITVAPGVASAV</sequence>
<dbReference type="RefSeq" id="WP_309770570.1">
    <property type="nucleotide sequence ID" value="NZ_JAVIZC010000001.1"/>
</dbReference>
<comment type="caution">
    <text evidence="6">The sequence shown here is derived from an EMBL/GenBank/DDBJ whole genome shotgun (WGS) entry which is preliminary data.</text>
</comment>
<evidence type="ECO:0000259" key="5">
    <source>
        <dbReference type="PROSITE" id="PS50110"/>
    </source>
</evidence>
<evidence type="ECO:0000313" key="7">
    <source>
        <dbReference type="Proteomes" id="UP001255601"/>
    </source>
</evidence>
<proteinExistence type="predicted"/>
<dbReference type="InterPro" id="IPR050595">
    <property type="entry name" value="Bact_response_regulator"/>
</dbReference>
<dbReference type="Pfam" id="PF00072">
    <property type="entry name" value="Response_reg"/>
    <property type="match status" value="1"/>
</dbReference>
<dbReference type="PANTHER" id="PTHR44591">
    <property type="entry name" value="STRESS RESPONSE REGULATOR PROTEIN 1"/>
    <property type="match status" value="1"/>
</dbReference>
<name>A0AAJ2BF60_9HYPH</name>
<reference evidence="6" key="1">
    <citation type="submission" date="2023-08" db="EMBL/GenBank/DDBJ databases">
        <title>Functional and genomic diversity of the sorghum phyllosphere microbiome.</title>
        <authorList>
            <person name="Shade A."/>
        </authorList>
    </citation>
    <scope>NUCLEOTIDE SEQUENCE</scope>
    <source>
        <strain evidence="6">SORGH_AS_0974</strain>
    </source>
</reference>
<dbReference type="AlphaFoldDB" id="A0AAJ2BF60"/>
<keyword evidence="1 4" id="KW-0597">Phosphoprotein</keyword>
<organism evidence="6 7">
    <name type="scientific">Agrobacterium larrymoorei</name>
    <dbReference type="NCBI Taxonomy" id="160699"/>
    <lineage>
        <taxon>Bacteria</taxon>
        <taxon>Pseudomonadati</taxon>
        <taxon>Pseudomonadota</taxon>
        <taxon>Alphaproteobacteria</taxon>
        <taxon>Hyphomicrobiales</taxon>
        <taxon>Rhizobiaceae</taxon>
        <taxon>Rhizobium/Agrobacterium group</taxon>
        <taxon>Agrobacterium</taxon>
    </lineage>
</organism>
<gene>
    <name evidence="6" type="ORF">QE369_001897</name>
</gene>
<feature type="modified residue" description="4-aspartylphosphate" evidence="4">
    <location>
        <position position="55"/>
    </location>
</feature>
<evidence type="ECO:0000256" key="4">
    <source>
        <dbReference type="PROSITE-ProRule" id="PRU00169"/>
    </source>
</evidence>
<dbReference type="PANTHER" id="PTHR44591:SF3">
    <property type="entry name" value="RESPONSE REGULATORY DOMAIN-CONTAINING PROTEIN"/>
    <property type="match status" value="1"/>
</dbReference>
<evidence type="ECO:0000313" key="6">
    <source>
        <dbReference type="EMBL" id="MDR6101719.1"/>
    </source>
</evidence>
<evidence type="ECO:0000256" key="2">
    <source>
        <dbReference type="ARBA" id="ARBA00023015"/>
    </source>
</evidence>
<dbReference type="InterPro" id="IPR001789">
    <property type="entry name" value="Sig_transdc_resp-reg_receiver"/>
</dbReference>
<dbReference type="CDD" id="cd00156">
    <property type="entry name" value="REC"/>
    <property type="match status" value="1"/>
</dbReference>
<keyword evidence="2" id="KW-0805">Transcription regulation</keyword>
<dbReference type="Gene3D" id="3.40.50.2300">
    <property type="match status" value="1"/>
</dbReference>
<dbReference type="GO" id="GO:0003677">
    <property type="term" value="F:DNA binding"/>
    <property type="evidence" value="ECO:0007669"/>
    <property type="project" value="UniProtKB-KW"/>
</dbReference>
<dbReference type="GO" id="GO:0000160">
    <property type="term" value="P:phosphorelay signal transduction system"/>
    <property type="evidence" value="ECO:0007669"/>
    <property type="project" value="InterPro"/>
</dbReference>
<accession>A0AAJ2BF60</accession>